<evidence type="ECO:0000313" key="4">
    <source>
        <dbReference type="Proteomes" id="UP001309876"/>
    </source>
</evidence>
<dbReference type="PANTHER" id="PTHR31001:SF90">
    <property type="entry name" value="CENTROMERE DNA-BINDING PROTEIN COMPLEX CBF3 SUBUNIT B"/>
    <property type="match status" value="1"/>
</dbReference>
<gene>
    <name evidence="3" type="ORF">LTR05_005965</name>
</gene>
<proteinExistence type="predicted"/>
<dbReference type="PANTHER" id="PTHR31001">
    <property type="entry name" value="UNCHARACTERIZED TRANSCRIPTIONAL REGULATORY PROTEIN"/>
    <property type="match status" value="1"/>
</dbReference>
<name>A0AAN7Y9K2_9EURO</name>
<evidence type="ECO:0000256" key="2">
    <source>
        <dbReference type="ARBA" id="ARBA00023242"/>
    </source>
</evidence>
<protein>
    <submittedName>
        <fullName evidence="3">Uncharacterized protein</fullName>
    </submittedName>
</protein>
<comment type="subcellular location">
    <subcellularLocation>
        <location evidence="1">Nucleus</location>
    </subcellularLocation>
</comment>
<reference evidence="3 4" key="1">
    <citation type="submission" date="2023-08" db="EMBL/GenBank/DDBJ databases">
        <title>Black Yeasts Isolated from many extreme environments.</title>
        <authorList>
            <person name="Coleine C."/>
            <person name="Stajich J.E."/>
            <person name="Selbmann L."/>
        </authorList>
    </citation>
    <scope>NUCLEOTIDE SEQUENCE [LARGE SCALE GENOMIC DNA]</scope>
    <source>
        <strain evidence="3 4">CCFEE 5910</strain>
    </source>
</reference>
<organism evidence="3 4">
    <name type="scientific">Lithohypha guttulata</name>
    <dbReference type="NCBI Taxonomy" id="1690604"/>
    <lineage>
        <taxon>Eukaryota</taxon>
        <taxon>Fungi</taxon>
        <taxon>Dikarya</taxon>
        <taxon>Ascomycota</taxon>
        <taxon>Pezizomycotina</taxon>
        <taxon>Eurotiomycetes</taxon>
        <taxon>Chaetothyriomycetidae</taxon>
        <taxon>Chaetothyriales</taxon>
        <taxon>Trichomeriaceae</taxon>
        <taxon>Lithohypha</taxon>
    </lineage>
</organism>
<keyword evidence="2" id="KW-0539">Nucleus</keyword>
<accession>A0AAN7Y9K2</accession>
<evidence type="ECO:0000256" key="1">
    <source>
        <dbReference type="ARBA" id="ARBA00004123"/>
    </source>
</evidence>
<dbReference type="Proteomes" id="UP001309876">
    <property type="component" value="Unassembled WGS sequence"/>
</dbReference>
<comment type="caution">
    <text evidence="3">The sequence shown here is derived from an EMBL/GenBank/DDBJ whole genome shotgun (WGS) entry which is preliminary data.</text>
</comment>
<dbReference type="CDD" id="cd12148">
    <property type="entry name" value="fungal_TF_MHR"/>
    <property type="match status" value="1"/>
</dbReference>
<dbReference type="GO" id="GO:0005634">
    <property type="term" value="C:nucleus"/>
    <property type="evidence" value="ECO:0007669"/>
    <property type="project" value="UniProtKB-SubCell"/>
</dbReference>
<keyword evidence="4" id="KW-1185">Reference proteome</keyword>
<sequence length="302" mass="34726">MEPLQVGEPSYVSYNNYLYEIAALILELHERAIKCNTEFTRYEQVMSIDARMREIAIQARPRYFDVTVPLDRDWPWFIPWARRSLTICFAHKVIIIHRSFLARSFENATFSFSRRTCIAAAKTILNEANQQQDVNEPIIWIDQAFCIAAAITLSVDAIHRHPHELELEVHRKLVHGCINRLREYHNSPLAERGIRLLGVLLLISDPTRATNTILQRTRLEFDISKILAYAYRGPSNDTVHLDAFLSPICPDSARSGDNVDNEMRTQYHVDAADLVENSVPELFPAQSGFSNAFIFEELLARI</sequence>
<dbReference type="AlphaFoldDB" id="A0AAN7Y9K2"/>
<dbReference type="EMBL" id="JAVRRJ010000006">
    <property type="protein sequence ID" value="KAK5083463.1"/>
    <property type="molecule type" value="Genomic_DNA"/>
</dbReference>
<evidence type="ECO:0000313" key="3">
    <source>
        <dbReference type="EMBL" id="KAK5083463.1"/>
    </source>
</evidence>
<dbReference type="InterPro" id="IPR050613">
    <property type="entry name" value="Sec_Metabolite_Reg"/>
</dbReference>